<dbReference type="KEGG" id="vg:29123920"/>
<name>A0A142KC01_9CAUD</name>
<dbReference type="RefSeq" id="YP_009301506.1">
    <property type="nucleotide sequence ID" value="NC_031234.1"/>
</dbReference>
<evidence type="ECO:0000313" key="1">
    <source>
        <dbReference type="EMBL" id="AMS03634.1"/>
    </source>
</evidence>
<dbReference type="OrthoDB" id="26091at10239"/>
<dbReference type="GeneID" id="29123920"/>
<reference evidence="2" key="1">
    <citation type="submission" date="2016-03" db="EMBL/GenBank/DDBJ databases">
        <authorList>
            <person name="Ploux O."/>
        </authorList>
    </citation>
    <scope>NUCLEOTIDE SEQUENCE [LARGE SCALE GENOMIC DNA]</scope>
</reference>
<sequence>MANQEARPTAPAIEPDATAEDLRKYMAFLGVKPAEDEHCNVNYVAMQAISAMQKAFLDLSAHIETMYGDNGGDIKAAGKGGKKR</sequence>
<keyword evidence="2" id="KW-1185">Reference proteome</keyword>
<organism evidence="1 2">
    <name type="scientific">Gordonia phage Emalyn</name>
    <dbReference type="NCBI Taxonomy" id="1821552"/>
    <lineage>
        <taxon>Viruses</taxon>
        <taxon>Duplodnaviria</taxon>
        <taxon>Heunggongvirae</taxon>
        <taxon>Uroviricota</taxon>
        <taxon>Caudoviricetes</taxon>
        <taxon>Emalynvirus</taxon>
        <taxon>Emalynvirus emalyn</taxon>
    </lineage>
</organism>
<accession>A0A142KC01</accession>
<proteinExistence type="predicted"/>
<protein>
    <submittedName>
        <fullName evidence="1">Uncharacterized protein</fullName>
    </submittedName>
</protein>
<gene>
    <name evidence="1" type="primary">65</name>
    <name evidence="1" type="ORF">SEA_EMALYN_65</name>
</gene>
<dbReference type="EMBL" id="KU963260">
    <property type="protein sequence ID" value="AMS03634.1"/>
    <property type="molecule type" value="Genomic_DNA"/>
</dbReference>
<evidence type="ECO:0000313" key="2">
    <source>
        <dbReference type="Proteomes" id="UP000204189"/>
    </source>
</evidence>
<dbReference type="Proteomes" id="UP000204189">
    <property type="component" value="Segment"/>
</dbReference>